<comment type="caution">
    <text evidence="2">The sequence shown here is derived from an EMBL/GenBank/DDBJ whole genome shotgun (WGS) entry which is preliminary data.</text>
</comment>
<dbReference type="Proteomes" id="UP000604341">
    <property type="component" value="Unassembled WGS sequence"/>
</dbReference>
<dbReference type="RefSeq" id="WP_189068437.1">
    <property type="nucleotide sequence ID" value="NZ_BMPE01000002.1"/>
</dbReference>
<evidence type="ECO:0000313" key="2">
    <source>
        <dbReference type="EMBL" id="GGK98511.1"/>
    </source>
</evidence>
<reference evidence="3" key="1">
    <citation type="journal article" date="2019" name="Int. J. Syst. Evol. Microbiol.">
        <title>The Global Catalogue of Microorganisms (GCM) 10K type strain sequencing project: providing services to taxonomists for standard genome sequencing and annotation.</title>
        <authorList>
            <consortium name="The Broad Institute Genomics Platform"/>
            <consortium name="The Broad Institute Genome Sequencing Center for Infectious Disease"/>
            <person name="Wu L."/>
            <person name="Ma J."/>
        </authorList>
    </citation>
    <scope>NUCLEOTIDE SEQUENCE [LARGE SCALE GENOMIC DNA]</scope>
    <source>
        <strain evidence="3">JCM 19173</strain>
    </source>
</reference>
<protein>
    <submittedName>
        <fullName evidence="2">Uncharacterized protein</fullName>
    </submittedName>
</protein>
<name>A0ABQ2FJJ3_9DEIO</name>
<organism evidence="2 3">
    <name type="scientific">Deinococcus radiotolerans</name>
    <dbReference type="NCBI Taxonomy" id="1309407"/>
    <lineage>
        <taxon>Bacteria</taxon>
        <taxon>Thermotogati</taxon>
        <taxon>Deinococcota</taxon>
        <taxon>Deinococci</taxon>
        <taxon>Deinococcales</taxon>
        <taxon>Deinococcaceae</taxon>
        <taxon>Deinococcus</taxon>
    </lineage>
</organism>
<evidence type="ECO:0000313" key="3">
    <source>
        <dbReference type="Proteomes" id="UP000604341"/>
    </source>
</evidence>
<keyword evidence="3" id="KW-1185">Reference proteome</keyword>
<proteinExistence type="predicted"/>
<dbReference type="EMBL" id="BMPE01000002">
    <property type="protein sequence ID" value="GGK98511.1"/>
    <property type="molecule type" value="Genomic_DNA"/>
</dbReference>
<gene>
    <name evidence="2" type="ORF">GCM10010844_15910</name>
</gene>
<sequence>MTQTETFDGITVKGGQLYATRKGKDYALFIYTPLHQAYSGRYEVPFGDTWPQYNSSFVRQYVPMPVVTSLPSGPTFTTQERTGDNWYGYAQMLCNGWPLYYVENLNQGNKTTQPAMFEPATPNMPSPSGTDEPDVTWPPPVLGP</sequence>
<evidence type="ECO:0000256" key="1">
    <source>
        <dbReference type="SAM" id="MobiDB-lite"/>
    </source>
</evidence>
<accession>A0ABQ2FJJ3</accession>
<feature type="region of interest" description="Disordered" evidence="1">
    <location>
        <begin position="111"/>
        <end position="144"/>
    </location>
</feature>